<dbReference type="Proteomes" id="UP001319180">
    <property type="component" value="Unassembled WGS sequence"/>
</dbReference>
<feature type="domain" description="HTH cro/C1-type" evidence="2">
    <location>
        <begin position="7"/>
        <end position="61"/>
    </location>
</feature>
<dbReference type="InterPro" id="IPR001387">
    <property type="entry name" value="Cro/C1-type_HTH"/>
</dbReference>
<gene>
    <name evidence="3" type="ORF">KK078_21435</name>
</gene>
<dbReference type="SMART" id="SM00530">
    <property type="entry name" value="HTH_XRE"/>
    <property type="match status" value="1"/>
</dbReference>
<comment type="caution">
    <text evidence="3">The sequence shown here is derived from an EMBL/GenBank/DDBJ whole genome shotgun (WGS) entry which is preliminary data.</text>
</comment>
<name>A0AAP2DBY1_9BACT</name>
<dbReference type="PROSITE" id="PS50943">
    <property type="entry name" value="HTH_CROC1"/>
    <property type="match status" value="1"/>
</dbReference>
<evidence type="ECO:0000259" key="2">
    <source>
        <dbReference type="PROSITE" id="PS50943"/>
    </source>
</evidence>
<dbReference type="EMBL" id="JAHESC010000036">
    <property type="protein sequence ID" value="MBT1689144.1"/>
    <property type="molecule type" value="Genomic_DNA"/>
</dbReference>
<evidence type="ECO:0000256" key="1">
    <source>
        <dbReference type="ARBA" id="ARBA00023125"/>
    </source>
</evidence>
<evidence type="ECO:0000313" key="4">
    <source>
        <dbReference type="Proteomes" id="UP001319180"/>
    </source>
</evidence>
<dbReference type="PANTHER" id="PTHR46558:SF11">
    <property type="entry name" value="HTH-TYPE TRANSCRIPTIONAL REGULATOR XRE"/>
    <property type="match status" value="1"/>
</dbReference>
<dbReference type="Pfam" id="PF01381">
    <property type="entry name" value="HTH_3"/>
    <property type="match status" value="1"/>
</dbReference>
<keyword evidence="4" id="KW-1185">Reference proteome</keyword>
<dbReference type="NCBIfam" id="NF041951">
    <property type="entry name" value="phage_RstR"/>
    <property type="match status" value="1"/>
</dbReference>
<evidence type="ECO:0000313" key="3">
    <source>
        <dbReference type="EMBL" id="MBT1689144.1"/>
    </source>
</evidence>
<dbReference type="CDD" id="cd00093">
    <property type="entry name" value="HTH_XRE"/>
    <property type="match status" value="1"/>
</dbReference>
<keyword evidence="1" id="KW-0238">DNA-binding</keyword>
<dbReference type="RefSeq" id="WP_254092369.1">
    <property type="nucleotide sequence ID" value="NZ_JAHESC010000036.1"/>
</dbReference>
<sequence>MTFGERITLIRKQLKWSQEELAKKIGTSAPIIGRYERNEIKPSIEIAKKIADELSVTVDYLLGGSDKMVLDKKLMKRIEDIEALPEKEKEKIFDYIDLVIRDVKIKKAHAS</sequence>
<proteinExistence type="predicted"/>
<dbReference type="GO" id="GO:0003677">
    <property type="term" value="F:DNA binding"/>
    <property type="evidence" value="ECO:0007669"/>
    <property type="project" value="UniProtKB-KW"/>
</dbReference>
<dbReference type="InterPro" id="IPR049639">
    <property type="entry name" value="RstR"/>
</dbReference>
<organism evidence="3 4">
    <name type="scientific">Dawidia soli</name>
    <dbReference type="NCBI Taxonomy" id="2782352"/>
    <lineage>
        <taxon>Bacteria</taxon>
        <taxon>Pseudomonadati</taxon>
        <taxon>Bacteroidota</taxon>
        <taxon>Cytophagia</taxon>
        <taxon>Cytophagales</taxon>
        <taxon>Chryseotaleaceae</taxon>
        <taxon>Dawidia</taxon>
    </lineage>
</organism>
<dbReference type="Gene3D" id="1.10.260.40">
    <property type="entry name" value="lambda repressor-like DNA-binding domains"/>
    <property type="match status" value="1"/>
</dbReference>
<dbReference type="InterPro" id="IPR010982">
    <property type="entry name" value="Lambda_DNA-bd_dom_sf"/>
</dbReference>
<reference evidence="3 4" key="1">
    <citation type="submission" date="2021-05" db="EMBL/GenBank/DDBJ databases">
        <title>A Polyphasic approach of four new species of the genus Ohtaekwangia: Ohtaekwangia histidinii sp. nov., Ohtaekwangia cretensis sp. nov., Ohtaekwangia indiensis sp. nov., Ohtaekwangia reichenbachii sp. nov. from diverse environment.</title>
        <authorList>
            <person name="Octaviana S."/>
        </authorList>
    </citation>
    <scope>NUCLEOTIDE SEQUENCE [LARGE SCALE GENOMIC DNA]</scope>
    <source>
        <strain evidence="3 4">PWU37</strain>
    </source>
</reference>
<dbReference type="AlphaFoldDB" id="A0AAP2DBY1"/>
<protein>
    <submittedName>
        <fullName evidence="3">Helix-turn-helix domain-containing protein</fullName>
    </submittedName>
</protein>
<dbReference type="PANTHER" id="PTHR46558">
    <property type="entry name" value="TRACRIPTIONAL REGULATORY PROTEIN-RELATED-RELATED"/>
    <property type="match status" value="1"/>
</dbReference>
<dbReference type="SUPFAM" id="SSF47413">
    <property type="entry name" value="lambda repressor-like DNA-binding domains"/>
    <property type="match status" value="1"/>
</dbReference>
<accession>A0AAP2DBY1</accession>